<dbReference type="SUPFAM" id="SSF54523">
    <property type="entry name" value="Pili subunits"/>
    <property type="match status" value="1"/>
</dbReference>
<proteinExistence type="predicted"/>
<dbReference type="InterPro" id="IPR012902">
    <property type="entry name" value="N_methyl_site"/>
</dbReference>
<evidence type="ECO:0000313" key="3">
    <source>
        <dbReference type="Proteomes" id="UP001173801"/>
    </source>
</evidence>
<evidence type="ECO:0000313" key="2">
    <source>
        <dbReference type="EMBL" id="MDL0089264.1"/>
    </source>
</evidence>
<keyword evidence="3" id="KW-1185">Reference proteome</keyword>
<dbReference type="Proteomes" id="UP001173801">
    <property type="component" value="Unassembled WGS sequence"/>
</dbReference>
<dbReference type="EMBL" id="JANURM010000009">
    <property type="protein sequence ID" value="MDL0089264.1"/>
    <property type="molecule type" value="Genomic_DNA"/>
</dbReference>
<keyword evidence="1" id="KW-1133">Transmembrane helix</keyword>
<protein>
    <submittedName>
        <fullName evidence="2">Prepilin-type N-terminal cleavage/methylation domain-containing protein</fullName>
    </submittedName>
</protein>
<dbReference type="RefSeq" id="WP_284937917.1">
    <property type="nucleotide sequence ID" value="NZ_JANURM010000009.1"/>
</dbReference>
<gene>
    <name evidence="2" type="ORF">NYG85_07790</name>
</gene>
<sequence length="227" mass="25371">MKRAFSLVELVFVVVVITILATIAMPKQNRDPLREAADQIISHIRYTQHLAMQDSKFKVDCSGKSCVPVPDWFKDYWRLMIHYDTKGGVKIWRYTVYQDTSHSGNPNSTQQVAPDPADPTKILTSGFAKQAWTKNMNKRLNLTNTFGVSAINFSGCGGQTIAFDSLGRPYSALHNATRPYEKLLKQNCKITLTGSNGNQIGILIFAETGYACVINDLNAKTPECEKF</sequence>
<reference evidence="2" key="2">
    <citation type="journal article" date="2023" name="Microorganisms">
        <title>Isolation and Genomic Characteristics of Cat-Borne Campylobacter felis sp. nov. and Sheep-Borne Campylobacter ovis sp. nov.</title>
        <authorList>
            <person name="Wang H."/>
            <person name="Li Y."/>
            <person name="Gu Y."/>
            <person name="Zhou G."/>
            <person name="Chen X."/>
            <person name="Zhang X."/>
            <person name="Shao Z."/>
            <person name="Zhang J."/>
            <person name="Zhang M."/>
        </authorList>
    </citation>
    <scope>NUCLEOTIDE SEQUENCE</scope>
    <source>
        <strain evidence="2">PS10</strain>
    </source>
</reference>
<keyword evidence="1" id="KW-0812">Transmembrane</keyword>
<dbReference type="NCBIfam" id="TIGR02532">
    <property type="entry name" value="IV_pilin_GFxxxE"/>
    <property type="match status" value="1"/>
</dbReference>
<accession>A0ABT7HQT3</accession>
<comment type="caution">
    <text evidence="2">The sequence shown here is derived from an EMBL/GenBank/DDBJ whole genome shotgun (WGS) entry which is preliminary data.</text>
</comment>
<reference evidence="2" key="1">
    <citation type="submission" date="2022-08" db="EMBL/GenBank/DDBJ databases">
        <authorList>
            <person name="Wang H."/>
        </authorList>
    </citation>
    <scope>NUCLEOTIDE SEQUENCE</scope>
    <source>
        <strain evidence="2">PS10</strain>
    </source>
</reference>
<dbReference type="Gene3D" id="3.30.700.10">
    <property type="entry name" value="Glycoprotein, Type 4 Pilin"/>
    <property type="match status" value="1"/>
</dbReference>
<dbReference type="InterPro" id="IPR045584">
    <property type="entry name" value="Pilin-like"/>
</dbReference>
<evidence type="ECO:0000256" key="1">
    <source>
        <dbReference type="SAM" id="Phobius"/>
    </source>
</evidence>
<keyword evidence="1" id="KW-0472">Membrane</keyword>
<name>A0ABT7HQT3_9BACT</name>
<organism evidence="2 3">
    <name type="scientific">Campylobacter gastrosuis</name>
    <dbReference type="NCBI Taxonomy" id="2974576"/>
    <lineage>
        <taxon>Bacteria</taxon>
        <taxon>Pseudomonadati</taxon>
        <taxon>Campylobacterota</taxon>
        <taxon>Epsilonproteobacteria</taxon>
        <taxon>Campylobacterales</taxon>
        <taxon>Campylobacteraceae</taxon>
        <taxon>Campylobacter</taxon>
    </lineage>
</organism>
<feature type="transmembrane region" description="Helical" evidence="1">
    <location>
        <begin position="7"/>
        <end position="25"/>
    </location>
</feature>